<feature type="compositionally biased region" description="Polar residues" evidence="1">
    <location>
        <begin position="14"/>
        <end position="23"/>
    </location>
</feature>
<name>A0AAV7MU62_PLEWA</name>
<keyword evidence="3" id="KW-1185">Reference proteome</keyword>
<evidence type="ECO:0000313" key="2">
    <source>
        <dbReference type="EMBL" id="KAJ1107286.1"/>
    </source>
</evidence>
<reference evidence="2" key="1">
    <citation type="journal article" date="2022" name="bioRxiv">
        <title>Sequencing and chromosome-scale assembly of the giantPleurodeles waltlgenome.</title>
        <authorList>
            <person name="Brown T."/>
            <person name="Elewa A."/>
            <person name="Iarovenko S."/>
            <person name="Subramanian E."/>
            <person name="Araus A.J."/>
            <person name="Petzold A."/>
            <person name="Susuki M."/>
            <person name="Suzuki K.-i.T."/>
            <person name="Hayashi T."/>
            <person name="Toyoda A."/>
            <person name="Oliveira C."/>
            <person name="Osipova E."/>
            <person name="Leigh N.D."/>
            <person name="Simon A."/>
            <person name="Yun M.H."/>
        </authorList>
    </citation>
    <scope>NUCLEOTIDE SEQUENCE</scope>
    <source>
        <strain evidence="2">20211129_DDA</strain>
        <tissue evidence="2">Liver</tissue>
    </source>
</reference>
<organism evidence="2 3">
    <name type="scientific">Pleurodeles waltl</name>
    <name type="common">Iberian ribbed newt</name>
    <dbReference type="NCBI Taxonomy" id="8319"/>
    <lineage>
        <taxon>Eukaryota</taxon>
        <taxon>Metazoa</taxon>
        <taxon>Chordata</taxon>
        <taxon>Craniata</taxon>
        <taxon>Vertebrata</taxon>
        <taxon>Euteleostomi</taxon>
        <taxon>Amphibia</taxon>
        <taxon>Batrachia</taxon>
        <taxon>Caudata</taxon>
        <taxon>Salamandroidea</taxon>
        <taxon>Salamandridae</taxon>
        <taxon>Pleurodelinae</taxon>
        <taxon>Pleurodeles</taxon>
    </lineage>
</organism>
<dbReference type="AlphaFoldDB" id="A0AAV7MU62"/>
<dbReference type="GO" id="GO:0090200">
    <property type="term" value="P:positive regulation of release of cytochrome c from mitochondria"/>
    <property type="evidence" value="ECO:0007669"/>
    <property type="project" value="InterPro"/>
</dbReference>
<evidence type="ECO:0000313" key="3">
    <source>
        <dbReference type="Proteomes" id="UP001066276"/>
    </source>
</evidence>
<dbReference type="InterPro" id="IPR031661">
    <property type="entry name" value="Bbc3"/>
</dbReference>
<dbReference type="Pfam" id="PF15826">
    <property type="entry name" value="PUMA"/>
    <property type="match status" value="1"/>
</dbReference>
<dbReference type="GO" id="GO:0043065">
    <property type="term" value="P:positive regulation of apoptotic process"/>
    <property type="evidence" value="ECO:0007669"/>
    <property type="project" value="InterPro"/>
</dbReference>
<comment type="caution">
    <text evidence="2">The sequence shown here is derived from an EMBL/GenBank/DDBJ whole genome shotgun (WGS) entry which is preliminary data.</text>
</comment>
<accession>A0AAV7MU62</accession>
<dbReference type="Proteomes" id="UP001066276">
    <property type="component" value="Chromosome 9"/>
</dbReference>
<dbReference type="GO" id="GO:0097193">
    <property type="term" value="P:intrinsic apoptotic signaling pathway"/>
    <property type="evidence" value="ECO:0007669"/>
    <property type="project" value="InterPro"/>
</dbReference>
<evidence type="ECO:0000256" key="1">
    <source>
        <dbReference type="SAM" id="MobiDB-lite"/>
    </source>
</evidence>
<proteinExistence type="predicted"/>
<feature type="region of interest" description="Disordered" evidence="1">
    <location>
        <begin position="1"/>
        <end position="49"/>
    </location>
</feature>
<gene>
    <name evidence="2" type="ORF">NDU88_004678</name>
</gene>
<dbReference type="GO" id="GO:0005739">
    <property type="term" value="C:mitochondrion"/>
    <property type="evidence" value="ECO:0007669"/>
    <property type="project" value="InterPro"/>
</dbReference>
<sequence length="214" mass="23702">MCVWEAVEGGSGTVHASSQSSEGSMARPFQDGSPPEPVESHPNDGSRPLVSEIHAPHSFCCEDFEPSPTLLRDPLGQDPRSYCHGYQLPHTGCSTSTRTLCSFPATCRADHTLYDHRSIGGEHLRAEPATMAGLAGQMEEEMVGNGRAHREQPGQDIEREIAARLRRIGDEMNTIYLQRAMEQQGHRVPLMWHVYHFISQVLAVFFNPQGDIVP</sequence>
<protein>
    <submittedName>
        <fullName evidence="2">Uncharacterized protein</fullName>
    </submittedName>
</protein>
<dbReference type="EMBL" id="JANPWB010000013">
    <property type="protein sequence ID" value="KAJ1107286.1"/>
    <property type="molecule type" value="Genomic_DNA"/>
</dbReference>